<sequence>MAAGSSLNQVLLQKSLFKDDWAAPPATLIRRTSISSFVRSLGSFAHHPRILRWHFHVSRPQHSRLLGKRFDTYDAVQHLGVCASARTLSTWSPLTRPYGGSALGAHAYLRSHICPIMPVTMDTLSQLPLASPLLALPCSNRSPSFAWWFPGRRSRKGMTRAGAVKQCGSSAVFDWPVTWRQWYLSGHSPPLETIKGGFASDHATVWAL</sequence>
<protein>
    <submittedName>
        <fullName evidence="1">Uncharacterized protein</fullName>
    </submittedName>
</protein>
<dbReference type="EMBL" id="ML992671">
    <property type="protein sequence ID" value="KAF2213328.1"/>
    <property type="molecule type" value="Genomic_DNA"/>
</dbReference>
<organism evidence="1 2">
    <name type="scientific">Cercospora zeae-maydis SCOH1-5</name>
    <dbReference type="NCBI Taxonomy" id="717836"/>
    <lineage>
        <taxon>Eukaryota</taxon>
        <taxon>Fungi</taxon>
        <taxon>Dikarya</taxon>
        <taxon>Ascomycota</taxon>
        <taxon>Pezizomycotina</taxon>
        <taxon>Dothideomycetes</taxon>
        <taxon>Dothideomycetidae</taxon>
        <taxon>Mycosphaerellales</taxon>
        <taxon>Mycosphaerellaceae</taxon>
        <taxon>Cercospora</taxon>
    </lineage>
</organism>
<proteinExistence type="predicted"/>
<keyword evidence="2" id="KW-1185">Reference proteome</keyword>
<dbReference type="AlphaFoldDB" id="A0A6A6FJB7"/>
<dbReference type="Proteomes" id="UP000799539">
    <property type="component" value="Unassembled WGS sequence"/>
</dbReference>
<name>A0A6A6FJB7_9PEZI</name>
<evidence type="ECO:0000313" key="1">
    <source>
        <dbReference type="EMBL" id="KAF2213328.1"/>
    </source>
</evidence>
<reference evidence="1" key="1">
    <citation type="journal article" date="2020" name="Stud. Mycol.">
        <title>101 Dothideomycetes genomes: a test case for predicting lifestyles and emergence of pathogens.</title>
        <authorList>
            <person name="Haridas S."/>
            <person name="Albert R."/>
            <person name="Binder M."/>
            <person name="Bloem J."/>
            <person name="Labutti K."/>
            <person name="Salamov A."/>
            <person name="Andreopoulos B."/>
            <person name="Baker S."/>
            <person name="Barry K."/>
            <person name="Bills G."/>
            <person name="Bluhm B."/>
            <person name="Cannon C."/>
            <person name="Castanera R."/>
            <person name="Culley D."/>
            <person name="Daum C."/>
            <person name="Ezra D."/>
            <person name="Gonzalez J."/>
            <person name="Henrissat B."/>
            <person name="Kuo A."/>
            <person name="Liang C."/>
            <person name="Lipzen A."/>
            <person name="Lutzoni F."/>
            <person name="Magnuson J."/>
            <person name="Mondo S."/>
            <person name="Nolan M."/>
            <person name="Ohm R."/>
            <person name="Pangilinan J."/>
            <person name="Park H.-J."/>
            <person name="Ramirez L."/>
            <person name="Alfaro M."/>
            <person name="Sun H."/>
            <person name="Tritt A."/>
            <person name="Yoshinaga Y."/>
            <person name="Zwiers L.-H."/>
            <person name="Turgeon B."/>
            <person name="Goodwin S."/>
            <person name="Spatafora J."/>
            <person name="Crous P."/>
            <person name="Grigoriev I."/>
        </authorList>
    </citation>
    <scope>NUCLEOTIDE SEQUENCE</scope>
    <source>
        <strain evidence="1">SCOH1-5</strain>
    </source>
</reference>
<gene>
    <name evidence="1" type="ORF">CERZMDRAFT_117466</name>
</gene>
<evidence type="ECO:0000313" key="2">
    <source>
        <dbReference type="Proteomes" id="UP000799539"/>
    </source>
</evidence>
<accession>A0A6A6FJB7</accession>